<sequence length="116" mass="14132">MKEAIRTCAPQFSMRRMVKDYTNVYYVPEMRQSIRVEENQYEQERQLAAWKEKVTHAWDKLELYVDGRREGQLSLVKAWMCMPGFEPTSYVRRISVWNWCMERLKMIRLSPITLYQ</sequence>
<evidence type="ECO:0000313" key="1">
    <source>
        <dbReference type="EMBL" id="GCE17454.1"/>
    </source>
</evidence>
<dbReference type="Proteomes" id="UP000287188">
    <property type="component" value="Unassembled WGS sequence"/>
</dbReference>
<evidence type="ECO:0000313" key="2">
    <source>
        <dbReference type="Proteomes" id="UP000287188"/>
    </source>
</evidence>
<dbReference type="EMBL" id="BIFS01000001">
    <property type="protein sequence ID" value="GCE17454.1"/>
    <property type="molecule type" value="Genomic_DNA"/>
</dbReference>
<keyword evidence="2" id="KW-1185">Reference proteome</keyword>
<comment type="caution">
    <text evidence="1">The sequence shown here is derived from an EMBL/GenBank/DDBJ whole genome shotgun (WGS) entry which is preliminary data.</text>
</comment>
<organism evidence="1 2">
    <name type="scientific">Dictyobacter kobayashii</name>
    <dbReference type="NCBI Taxonomy" id="2014872"/>
    <lineage>
        <taxon>Bacteria</taxon>
        <taxon>Bacillati</taxon>
        <taxon>Chloroflexota</taxon>
        <taxon>Ktedonobacteria</taxon>
        <taxon>Ktedonobacterales</taxon>
        <taxon>Dictyobacteraceae</taxon>
        <taxon>Dictyobacter</taxon>
    </lineage>
</organism>
<name>A0A402AEE9_9CHLR</name>
<proteinExistence type="predicted"/>
<reference evidence="2" key="1">
    <citation type="submission" date="2018-12" db="EMBL/GenBank/DDBJ databases">
        <title>Tengunoibacter tsumagoiensis gen. nov., sp. nov., Dictyobacter kobayashii sp. nov., D. alpinus sp. nov., and D. joshuensis sp. nov. and description of Dictyobacteraceae fam. nov. within the order Ktedonobacterales isolated from Tengu-no-mugimeshi.</title>
        <authorList>
            <person name="Wang C.M."/>
            <person name="Zheng Y."/>
            <person name="Sakai Y."/>
            <person name="Toyoda A."/>
            <person name="Minakuchi Y."/>
            <person name="Abe K."/>
            <person name="Yokota A."/>
            <person name="Yabe S."/>
        </authorList>
    </citation>
    <scope>NUCLEOTIDE SEQUENCE [LARGE SCALE GENOMIC DNA]</scope>
    <source>
        <strain evidence="2">Uno11</strain>
    </source>
</reference>
<dbReference type="AlphaFoldDB" id="A0A402AEE9"/>
<accession>A0A402AEE9</accession>
<gene>
    <name evidence="1" type="ORF">KDK_12540</name>
</gene>
<protein>
    <submittedName>
        <fullName evidence="1">Uncharacterized protein</fullName>
    </submittedName>
</protein>